<organism evidence="1 2">
    <name type="scientific">Pseudoalteromonas rubra</name>
    <dbReference type="NCBI Taxonomy" id="43658"/>
    <lineage>
        <taxon>Bacteria</taxon>
        <taxon>Pseudomonadati</taxon>
        <taxon>Pseudomonadota</taxon>
        <taxon>Gammaproteobacteria</taxon>
        <taxon>Alteromonadales</taxon>
        <taxon>Pseudoalteromonadaceae</taxon>
        <taxon>Pseudoalteromonas</taxon>
    </lineage>
</organism>
<evidence type="ECO:0000313" key="1">
    <source>
        <dbReference type="EMBL" id="KAF7788925.1"/>
    </source>
</evidence>
<comment type="caution">
    <text evidence="1">The sequence shown here is derived from an EMBL/GenBank/DDBJ whole genome shotgun (WGS) entry which is preliminary data.</text>
</comment>
<name>A0A8T0CHD3_9GAMM</name>
<dbReference type="AlphaFoldDB" id="A0A8T0CHD3"/>
<dbReference type="EMBL" id="AHCD03000020">
    <property type="protein sequence ID" value="KAF7788925.1"/>
    <property type="molecule type" value="Genomic_DNA"/>
</dbReference>
<evidence type="ECO:0000313" key="2">
    <source>
        <dbReference type="Proteomes" id="UP000016480"/>
    </source>
</evidence>
<dbReference type="Proteomes" id="UP000016480">
    <property type="component" value="Unassembled WGS sequence"/>
</dbReference>
<accession>A0A8T0CHD3</accession>
<sequence length="41" mass="4726">MSRTAHCDSYIAKISKLPWLNDINLSYNSPLFLFDELNTHG</sequence>
<proteinExistence type="predicted"/>
<reference evidence="1 2" key="1">
    <citation type="journal article" date="2012" name="J. Bacteriol.">
        <title>Genome sequence of the cycloprodigiosin-producing bacterial strain Pseudoalteromonas rubra ATCC 29570(T).</title>
        <authorList>
            <person name="Xie B.B."/>
            <person name="Shu Y.L."/>
            <person name="Qin Q.L."/>
            <person name="Rong J.C."/>
            <person name="Zhang X.Y."/>
            <person name="Chen X.L."/>
            <person name="Zhou B.C."/>
            <person name="Zhang Y.Z."/>
        </authorList>
    </citation>
    <scope>NUCLEOTIDE SEQUENCE [LARGE SCALE GENOMIC DNA]</scope>
    <source>
        <strain evidence="1 2">DSM 6842</strain>
    </source>
</reference>
<gene>
    <name evidence="1" type="ORF">PRUB_a2032</name>
</gene>
<protein>
    <submittedName>
        <fullName evidence="1">Uncharacterized protein</fullName>
    </submittedName>
</protein>